<dbReference type="Proteomes" id="UP000249432">
    <property type="component" value="Unassembled WGS sequence"/>
</dbReference>
<organism evidence="3 4">
    <name type="scientific">Corynebacterium kroppenstedtii</name>
    <dbReference type="NCBI Taxonomy" id="161879"/>
    <lineage>
        <taxon>Bacteria</taxon>
        <taxon>Bacillati</taxon>
        <taxon>Actinomycetota</taxon>
        <taxon>Actinomycetes</taxon>
        <taxon>Mycobacteriales</taxon>
        <taxon>Corynebacteriaceae</taxon>
        <taxon>Corynebacterium</taxon>
    </lineage>
</organism>
<feature type="compositionally biased region" description="Low complexity" evidence="1">
    <location>
        <begin position="28"/>
        <end position="47"/>
    </location>
</feature>
<evidence type="ECO:0008006" key="5">
    <source>
        <dbReference type="Google" id="ProtNLM"/>
    </source>
</evidence>
<gene>
    <name evidence="3" type="ORF">DI525_04390</name>
</gene>
<accession>A0A2W5T0U2</accession>
<protein>
    <recommendedName>
        <fullName evidence="5">Secreted protein</fullName>
    </recommendedName>
</protein>
<sequence>MKNTKAILGSLALAGALTVGAPAAQAAEAPSTHAVTATQQVASATSSDKQKPAKPQGADHNSYVAKCALGTIGGALSGIFTGATAGTVFGPGVGNIVGAVIGGLGGGISGGLASCLPGEKNAAK</sequence>
<feature type="region of interest" description="Disordered" evidence="1">
    <location>
        <begin position="28"/>
        <end position="59"/>
    </location>
</feature>
<name>A0A2W5T0U2_9CORY</name>
<evidence type="ECO:0000313" key="4">
    <source>
        <dbReference type="Proteomes" id="UP000249432"/>
    </source>
</evidence>
<comment type="caution">
    <text evidence="3">The sequence shown here is derived from an EMBL/GenBank/DDBJ whole genome shotgun (WGS) entry which is preliminary data.</text>
</comment>
<reference evidence="3 4" key="1">
    <citation type="submission" date="2017-08" db="EMBL/GenBank/DDBJ databases">
        <title>Infants hospitalized years apart are colonized by the same room-sourced microbial strains.</title>
        <authorList>
            <person name="Brooks B."/>
            <person name="Olm M.R."/>
            <person name="Firek B.A."/>
            <person name="Baker R."/>
            <person name="Thomas B.C."/>
            <person name="Morowitz M.J."/>
            <person name="Banfield J.F."/>
        </authorList>
    </citation>
    <scope>NUCLEOTIDE SEQUENCE [LARGE SCALE GENOMIC DNA]</scope>
    <source>
        <strain evidence="3">S2_003_000_R1_3</strain>
    </source>
</reference>
<dbReference type="RefSeq" id="WP_303734570.1">
    <property type="nucleotide sequence ID" value="NZ_CAKZHK010000008.1"/>
</dbReference>
<dbReference type="AlphaFoldDB" id="A0A2W5T0U2"/>
<dbReference type="EMBL" id="QFRA01000006">
    <property type="protein sequence ID" value="PZR05516.1"/>
    <property type="molecule type" value="Genomic_DNA"/>
</dbReference>
<feature type="signal peptide" evidence="2">
    <location>
        <begin position="1"/>
        <end position="26"/>
    </location>
</feature>
<keyword evidence="2" id="KW-0732">Signal</keyword>
<evidence type="ECO:0000256" key="1">
    <source>
        <dbReference type="SAM" id="MobiDB-lite"/>
    </source>
</evidence>
<proteinExistence type="predicted"/>
<evidence type="ECO:0000256" key="2">
    <source>
        <dbReference type="SAM" id="SignalP"/>
    </source>
</evidence>
<evidence type="ECO:0000313" key="3">
    <source>
        <dbReference type="EMBL" id="PZR05516.1"/>
    </source>
</evidence>
<feature type="chain" id="PRO_5016115003" description="Secreted protein" evidence="2">
    <location>
        <begin position="27"/>
        <end position="124"/>
    </location>
</feature>